<comment type="caution">
    <text evidence="5">The sequence shown here is derived from an EMBL/GenBank/DDBJ whole genome shotgun (WGS) entry which is preliminary data.</text>
</comment>
<sequence length="412" mass="46353">MRSKYPSIINVIDKDQHRRKRKFIGQVLTERSMRTFEPTMSEQINVFLQLLIASSQNGDAVNMTERCQRLSLDVVGLLAFGYPLTTQTSEHFRFLPPVIDAMGWRISTYMQFSPLARFERLFSWLGKRDFNKFGDAVQTMIKTRTSQGKYAHHDLYSVVADHIGKGKDGLYDGELWPEAILFIMAGGATTATAMSACFFYLSRNPACYASLAAEIRSTFQSADEIRAGPQLNRCKYLRACIDETLRMSPPSLATLWREQDASDDSGAPFVVDGHAIPRGTQVGVSLYSLLHNEEYFPDSFAFKPERWLAMEEESAEMRRAFVPFLIGDRACAGKAMAYMEVSLTLARTLWFFNFEPAPGHAGKVGGGQVGRTDGRGRPGEFQLEDMFVAGHQGPNLVFRERGDHCKELKTKA</sequence>
<evidence type="ECO:0000256" key="2">
    <source>
        <dbReference type="ARBA" id="ARBA00022723"/>
    </source>
</evidence>
<protein>
    <recommendedName>
        <fullName evidence="7">Cytochrome P450</fullName>
    </recommendedName>
</protein>
<comment type="cofactor">
    <cofactor evidence="4">
        <name>heme</name>
        <dbReference type="ChEBI" id="CHEBI:30413"/>
    </cofactor>
</comment>
<dbReference type="PANTHER" id="PTHR24305">
    <property type="entry name" value="CYTOCHROME P450"/>
    <property type="match status" value="1"/>
</dbReference>
<dbReference type="InterPro" id="IPR002401">
    <property type="entry name" value="Cyt_P450_E_grp-I"/>
</dbReference>
<dbReference type="GO" id="GO:0005506">
    <property type="term" value="F:iron ion binding"/>
    <property type="evidence" value="ECO:0007669"/>
    <property type="project" value="InterPro"/>
</dbReference>
<dbReference type="PRINTS" id="PR00463">
    <property type="entry name" value="EP450I"/>
</dbReference>
<evidence type="ECO:0000256" key="4">
    <source>
        <dbReference type="PIRSR" id="PIRSR602401-1"/>
    </source>
</evidence>
<evidence type="ECO:0000256" key="1">
    <source>
        <dbReference type="ARBA" id="ARBA00022617"/>
    </source>
</evidence>
<organism evidence="5 6">
    <name type="scientific">Diatrype stigma</name>
    <dbReference type="NCBI Taxonomy" id="117547"/>
    <lineage>
        <taxon>Eukaryota</taxon>
        <taxon>Fungi</taxon>
        <taxon>Dikarya</taxon>
        <taxon>Ascomycota</taxon>
        <taxon>Pezizomycotina</taxon>
        <taxon>Sordariomycetes</taxon>
        <taxon>Xylariomycetidae</taxon>
        <taxon>Xylariales</taxon>
        <taxon>Diatrypaceae</taxon>
        <taxon>Diatrype</taxon>
    </lineage>
</organism>
<dbReference type="PANTHER" id="PTHR24305:SF226">
    <property type="entry name" value="CYTOCHROME P450 MONOOXYGENASE"/>
    <property type="match status" value="1"/>
</dbReference>
<dbReference type="PRINTS" id="PR00385">
    <property type="entry name" value="P450"/>
</dbReference>
<gene>
    <name evidence="5" type="ORF">SLS62_004626</name>
</gene>
<evidence type="ECO:0000256" key="3">
    <source>
        <dbReference type="ARBA" id="ARBA00023004"/>
    </source>
</evidence>
<dbReference type="EMBL" id="JAKJXP020000029">
    <property type="protein sequence ID" value="KAK7753336.1"/>
    <property type="molecule type" value="Genomic_DNA"/>
</dbReference>
<dbReference type="InterPro" id="IPR050121">
    <property type="entry name" value="Cytochrome_P450_monoxygenase"/>
</dbReference>
<feature type="binding site" description="axial binding residue" evidence="4">
    <location>
        <position position="331"/>
    </location>
    <ligand>
        <name>heme</name>
        <dbReference type="ChEBI" id="CHEBI:30413"/>
    </ligand>
    <ligandPart>
        <name>Fe</name>
        <dbReference type="ChEBI" id="CHEBI:18248"/>
    </ligandPart>
</feature>
<dbReference type="Proteomes" id="UP001320420">
    <property type="component" value="Unassembled WGS sequence"/>
</dbReference>
<dbReference type="InterPro" id="IPR001128">
    <property type="entry name" value="Cyt_P450"/>
</dbReference>
<keyword evidence="6" id="KW-1185">Reference proteome</keyword>
<name>A0AAN9YQB3_9PEZI</name>
<dbReference type="GO" id="GO:0020037">
    <property type="term" value="F:heme binding"/>
    <property type="evidence" value="ECO:0007669"/>
    <property type="project" value="InterPro"/>
</dbReference>
<evidence type="ECO:0000313" key="6">
    <source>
        <dbReference type="Proteomes" id="UP001320420"/>
    </source>
</evidence>
<dbReference type="GO" id="GO:0016705">
    <property type="term" value="F:oxidoreductase activity, acting on paired donors, with incorporation or reduction of molecular oxygen"/>
    <property type="evidence" value="ECO:0007669"/>
    <property type="project" value="InterPro"/>
</dbReference>
<reference evidence="5 6" key="1">
    <citation type="submission" date="2024-02" db="EMBL/GenBank/DDBJ databases">
        <title>De novo assembly and annotation of 12 fungi associated with fruit tree decline syndrome in Ontario, Canada.</title>
        <authorList>
            <person name="Sulman M."/>
            <person name="Ellouze W."/>
            <person name="Ilyukhin E."/>
        </authorList>
    </citation>
    <scope>NUCLEOTIDE SEQUENCE [LARGE SCALE GENOMIC DNA]</scope>
    <source>
        <strain evidence="5 6">M11/M66-122</strain>
    </source>
</reference>
<dbReference type="InterPro" id="IPR036396">
    <property type="entry name" value="Cyt_P450_sf"/>
</dbReference>
<evidence type="ECO:0008006" key="7">
    <source>
        <dbReference type="Google" id="ProtNLM"/>
    </source>
</evidence>
<dbReference type="AlphaFoldDB" id="A0AAN9YQB3"/>
<keyword evidence="3 4" id="KW-0408">Iron</keyword>
<dbReference type="GO" id="GO:0004497">
    <property type="term" value="F:monooxygenase activity"/>
    <property type="evidence" value="ECO:0007669"/>
    <property type="project" value="InterPro"/>
</dbReference>
<evidence type="ECO:0000313" key="5">
    <source>
        <dbReference type="EMBL" id="KAK7753336.1"/>
    </source>
</evidence>
<dbReference type="Gene3D" id="1.10.630.10">
    <property type="entry name" value="Cytochrome P450"/>
    <property type="match status" value="1"/>
</dbReference>
<accession>A0AAN9YQB3</accession>
<dbReference type="SUPFAM" id="SSF48264">
    <property type="entry name" value="Cytochrome P450"/>
    <property type="match status" value="1"/>
</dbReference>
<keyword evidence="1 4" id="KW-0349">Heme</keyword>
<keyword evidence="2 4" id="KW-0479">Metal-binding</keyword>
<dbReference type="Pfam" id="PF00067">
    <property type="entry name" value="p450"/>
    <property type="match status" value="1"/>
</dbReference>
<proteinExistence type="predicted"/>